<dbReference type="FunFam" id="1.20.1250.20:FF:000140">
    <property type="entry name" value="Putative MFS phospholipid transporter"/>
    <property type="match status" value="1"/>
</dbReference>
<dbReference type="PANTHER" id="PTHR23508">
    <property type="entry name" value="CARBOXYLIC ACID TRANSPORTER PROTEIN HOMOLOG"/>
    <property type="match status" value="1"/>
</dbReference>
<feature type="transmembrane region" description="Helical" evidence="8">
    <location>
        <begin position="305"/>
        <end position="325"/>
    </location>
</feature>
<evidence type="ECO:0000256" key="5">
    <source>
        <dbReference type="ARBA" id="ARBA00022989"/>
    </source>
</evidence>
<evidence type="ECO:0000256" key="1">
    <source>
        <dbReference type="ARBA" id="ARBA00004141"/>
    </source>
</evidence>
<dbReference type="Proteomes" id="UP000219602">
    <property type="component" value="Chromosome 4"/>
</dbReference>
<dbReference type="PROSITE" id="PS00216">
    <property type="entry name" value="SUGAR_TRANSPORT_1"/>
    <property type="match status" value="1"/>
</dbReference>
<protein>
    <recommendedName>
        <fullName evidence="9">Major facilitator superfamily (MFS) profile domain-containing protein</fullName>
    </recommendedName>
</protein>
<feature type="transmembrane region" description="Helical" evidence="8">
    <location>
        <begin position="337"/>
        <end position="356"/>
    </location>
</feature>
<evidence type="ECO:0000256" key="6">
    <source>
        <dbReference type="ARBA" id="ARBA00023136"/>
    </source>
</evidence>
<dbReference type="GO" id="GO:0046943">
    <property type="term" value="F:carboxylic acid transmembrane transporter activity"/>
    <property type="evidence" value="ECO:0007669"/>
    <property type="project" value="TreeGrafter"/>
</dbReference>
<dbReference type="Gene3D" id="1.20.1250.20">
    <property type="entry name" value="MFS general substrate transporter like domains"/>
    <property type="match status" value="1"/>
</dbReference>
<organism evidence="10 11">
    <name type="scientific">Fusarium oxysporum f. sp. radicis-cucumerinum</name>
    <dbReference type="NCBI Taxonomy" id="327505"/>
    <lineage>
        <taxon>Eukaryota</taxon>
        <taxon>Fungi</taxon>
        <taxon>Dikarya</taxon>
        <taxon>Ascomycota</taxon>
        <taxon>Pezizomycotina</taxon>
        <taxon>Sordariomycetes</taxon>
        <taxon>Hypocreomycetidae</taxon>
        <taxon>Hypocreales</taxon>
        <taxon>Nectriaceae</taxon>
        <taxon>Fusarium</taxon>
        <taxon>Fusarium oxysporum species complex</taxon>
    </lineage>
</organism>
<feature type="domain" description="Major facilitator superfamily (MFS) profile" evidence="9">
    <location>
        <begin position="45"/>
        <end position="457"/>
    </location>
</feature>
<evidence type="ECO:0000256" key="8">
    <source>
        <dbReference type="SAM" id="Phobius"/>
    </source>
</evidence>
<feature type="transmembrane region" description="Helical" evidence="8">
    <location>
        <begin position="430"/>
        <end position="453"/>
    </location>
</feature>
<proteinExistence type="inferred from homology"/>
<dbReference type="EMBL" id="MABQ02000003">
    <property type="protein sequence ID" value="PCD42891.1"/>
    <property type="molecule type" value="Genomic_DNA"/>
</dbReference>
<dbReference type="InterPro" id="IPR005828">
    <property type="entry name" value="MFS_sugar_transport-like"/>
</dbReference>
<name>A0A2H3HJM8_FUSOX</name>
<comment type="similarity">
    <text evidence="2">Belongs to the major facilitator superfamily. Sugar transporter (TC 2.A.1.1) family.</text>
</comment>
<evidence type="ECO:0000256" key="4">
    <source>
        <dbReference type="ARBA" id="ARBA00022692"/>
    </source>
</evidence>
<feature type="transmembrane region" description="Helical" evidence="8">
    <location>
        <begin position="398"/>
        <end position="418"/>
    </location>
</feature>
<accession>A0A2H3HJM8</accession>
<evidence type="ECO:0000313" key="10">
    <source>
        <dbReference type="EMBL" id="PCD42891.1"/>
    </source>
</evidence>
<keyword evidence="5 8" id="KW-1133">Transmembrane helix</keyword>
<comment type="subcellular location">
    <subcellularLocation>
        <location evidence="1">Membrane</location>
        <topology evidence="1">Multi-pass membrane protein</topology>
    </subcellularLocation>
</comment>
<dbReference type="STRING" id="327505.A0A2H3HJM8"/>
<feature type="region of interest" description="Disordered" evidence="7">
    <location>
        <begin position="1"/>
        <end position="22"/>
    </location>
</feature>
<dbReference type="InterPro" id="IPR020846">
    <property type="entry name" value="MFS_dom"/>
</dbReference>
<dbReference type="Pfam" id="PF00083">
    <property type="entry name" value="Sugar_tr"/>
    <property type="match status" value="2"/>
</dbReference>
<comment type="caution">
    <text evidence="10">The sequence shown here is derived from an EMBL/GenBank/DDBJ whole genome shotgun (WGS) entry which is preliminary data.</text>
</comment>
<evidence type="ECO:0000256" key="2">
    <source>
        <dbReference type="ARBA" id="ARBA00010992"/>
    </source>
</evidence>
<dbReference type="InterPro" id="IPR036259">
    <property type="entry name" value="MFS_trans_sf"/>
</dbReference>
<feature type="transmembrane region" description="Helical" evidence="8">
    <location>
        <begin position="362"/>
        <end position="386"/>
    </location>
</feature>
<feature type="transmembrane region" description="Helical" evidence="8">
    <location>
        <begin position="111"/>
        <end position="133"/>
    </location>
</feature>
<dbReference type="PANTHER" id="PTHR23508:SF10">
    <property type="entry name" value="CARBOXYLIC ACID TRANSPORTER PROTEIN HOMOLOG"/>
    <property type="match status" value="1"/>
</dbReference>
<feature type="transmembrane region" description="Helical" evidence="8">
    <location>
        <begin position="216"/>
        <end position="237"/>
    </location>
</feature>
<reference evidence="10 11" key="2">
    <citation type="journal article" date="2017" name="Sci. Rep.">
        <title>A mobile pathogenicity chromosome in Fusarium oxysporum for infection of multiple cucurbit species.</title>
        <authorList>
            <person name="van Dam P."/>
            <person name="Fokkens L."/>
            <person name="Ayukawa Y."/>
            <person name="van der Gragt M."/>
            <person name="Ter Horst A."/>
            <person name="Brankovics B."/>
            <person name="Houterman P.M."/>
            <person name="Arie T."/>
            <person name="Rep M."/>
        </authorList>
    </citation>
    <scope>NUCLEOTIDE SEQUENCE [LARGE SCALE GENOMIC DNA]</scope>
    <source>
        <strain evidence="10 11">Forc016</strain>
    </source>
</reference>
<sequence>MDNKVSHDTPAPKSQQDDESFKNDTVINTTDVAITTKSRMSAITTVLTSGLALFSDGYNAQIIGYMNPVFAKLYPDSFSSSIKTRLSNAFLIGEVLGMLFFGYAIDRLGRRTGIVFATLFLVLGIILATAAHGKTELGMFWMMIVGRGVAGFGAGGEYPTCGTGSTEASDETSFVRRRRGLLVAAATDFSIDLGFVMAGVVALIVLAAYHQHVGDGVWRINFGIGFILPVALLFLRLRQFDSTQYKKHAIKHDIPYLLVIKRYWKPMLGTSLAWFFYDFVTYPFGIFSSTIIATLNPNDTLQQNIGFGTVVNCFYLPGCVVGGLLMDRIGRRQTMTLGFLGWTILGFIIGGALSPIQSVFPLFIVLYGIFNALGEMGPGVATFLCAAESFPTPLRGHFLGFAAAMGKAGAAIGTQAFTPIQDSFSDKQRGIQAVFLIGAAFAAVGGLVAWFLIPDKDKELESEDAQFRLYLEQNGYKGSFGEALKD</sequence>
<dbReference type="InterPro" id="IPR005829">
    <property type="entry name" value="Sugar_transporter_CS"/>
</dbReference>
<gene>
    <name evidence="10" type="ORF">AU210_005415</name>
</gene>
<feature type="transmembrane region" description="Helical" evidence="8">
    <location>
        <begin position="86"/>
        <end position="105"/>
    </location>
</feature>
<evidence type="ECO:0000256" key="7">
    <source>
        <dbReference type="SAM" id="MobiDB-lite"/>
    </source>
</evidence>
<dbReference type="AlphaFoldDB" id="A0A2H3HJM8"/>
<feature type="transmembrane region" description="Helical" evidence="8">
    <location>
        <begin position="181"/>
        <end position="210"/>
    </location>
</feature>
<evidence type="ECO:0000256" key="3">
    <source>
        <dbReference type="ARBA" id="ARBA00022448"/>
    </source>
</evidence>
<evidence type="ECO:0000313" key="11">
    <source>
        <dbReference type="Proteomes" id="UP000219602"/>
    </source>
</evidence>
<keyword evidence="6 8" id="KW-0472">Membrane</keyword>
<keyword evidence="3" id="KW-0813">Transport</keyword>
<dbReference type="GO" id="GO:0005886">
    <property type="term" value="C:plasma membrane"/>
    <property type="evidence" value="ECO:0007669"/>
    <property type="project" value="TreeGrafter"/>
</dbReference>
<evidence type="ECO:0000259" key="9">
    <source>
        <dbReference type="PROSITE" id="PS50850"/>
    </source>
</evidence>
<feature type="transmembrane region" description="Helical" evidence="8">
    <location>
        <begin position="272"/>
        <end position="293"/>
    </location>
</feature>
<dbReference type="SUPFAM" id="SSF103473">
    <property type="entry name" value="MFS general substrate transporter"/>
    <property type="match status" value="1"/>
</dbReference>
<keyword evidence="4 8" id="KW-0812">Transmembrane</keyword>
<dbReference type="PROSITE" id="PS50850">
    <property type="entry name" value="MFS"/>
    <property type="match status" value="1"/>
</dbReference>
<reference evidence="10 11" key="1">
    <citation type="journal article" date="2016" name="Environ. Microbiol.">
        <title>Effector profiles distinguish formae speciales of Fusarium oxysporum.</title>
        <authorList>
            <person name="van Dam P."/>
            <person name="Fokkens L."/>
            <person name="Schmidt S.M."/>
            <person name="Linmans J.H."/>
            <person name="Kistler H.C."/>
            <person name="Ma L.J."/>
            <person name="Rep M."/>
        </authorList>
    </citation>
    <scope>NUCLEOTIDE SEQUENCE [LARGE SCALE GENOMIC DNA]</scope>
    <source>
        <strain evidence="10 11">Forc016</strain>
    </source>
</reference>